<keyword evidence="3" id="KW-0804">Transcription</keyword>
<dbReference type="EMBL" id="FWPT01000006">
    <property type="protein sequence ID" value="SMA48732.1"/>
    <property type="molecule type" value="Genomic_DNA"/>
</dbReference>
<dbReference type="Gene3D" id="3.40.50.2300">
    <property type="match status" value="2"/>
</dbReference>
<dbReference type="PANTHER" id="PTHR30146:SF109">
    <property type="entry name" value="HTH-TYPE TRANSCRIPTIONAL REGULATOR GALS"/>
    <property type="match status" value="1"/>
</dbReference>
<keyword evidence="1" id="KW-0805">Transcription regulation</keyword>
<evidence type="ECO:0000259" key="4">
    <source>
        <dbReference type="PROSITE" id="PS50932"/>
    </source>
</evidence>
<accession>A0A1X7ALS5</accession>
<name>A0A1X7ALS5_9GAMM</name>
<reference evidence="5 6" key="1">
    <citation type="submission" date="2017-03" db="EMBL/GenBank/DDBJ databases">
        <authorList>
            <person name="Afonso C.L."/>
            <person name="Miller P.J."/>
            <person name="Scott M.A."/>
            <person name="Spackman E."/>
            <person name="Goraichik I."/>
            <person name="Dimitrov K.M."/>
            <person name="Suarez D.L."/>
            <person name="Swayne D.E."/>
        </authorList>
    </citation>
    <scope>NUCLEOTIDE SEQUENCE [LARGE SCALE GENOMIC DNA]</scope>
    <source>
        <strain evidence="5">SB41UT1</strain>
    </source>
</reference>
<dbReference type="Pfam" id="PF00356">
    <property type="entry name" value="LacI"/>
    <property type="match status" value="1"/>
</dbReference>
<organism evidence="5 6">
    <name type="scientific">Parendozoicomonas haliclonae</name>
    <dbReference type="NCBI Taxonomy" id="1960125"/>
    <lineage>
        <taxon>Bacteria</taxon>
        <taxon>Pseudomonadati</taxon>
        <taxon>Pseudomonadota</taxon>
        <taxon>Gammaproteobacteria</taxon>
        <taxon>Oceanospirillales</taxon>
        <taxon>Endozoicomonadaceae</taxon>
        <taxon>Parendozoicomonas</taxon>
    </lineage>
</organism>
<dbReference type="InterPro" id="IPR000843">
    <property type="entry name" value="HTH_LacI"/>
</dbReference>
<feature type="domain" description="HTH lacI-type" evidence="4">
    <location>
        <begin position="2"/>
        <end position="56"/>
    </location>
</feature>
<keyword evidence="6" id="KW-1185">Reference proteome</keyword>
<dbReference type="RefSeq" id="WP_165767271.1">
    <property type="nucleotide sequence ID" value="NZ_CBCSCN010000006.1"/>
</dbReference>
<evidence type="ECO:0000256" key="2">
    <source>
        <dbReference type="ARBA" id="ARBA00023125"/>
    </source>
</evidence>
<evidence type="ECO:0000313" key="6">
    <source>
        <dbReference type="Proteomes" id="UP000196573"/>
    </source>
</evidence>
<dbReference type="CDD" id="cd06270">
    <property type="entry name" value="PBP1_GalS-like"/>
    <property type="match status" value="1"/>
</dbReference>
<dbReference type="AlphaFoldDB" id="A0A1X7ALS5"/>
<dbReference type="Gene3D" id="1.10.260.40">
    <property type="entry name" value="lambda repressor-like DNA-binding domains"/>
    <property type="match status" value="1"/>
</dbReference>
<dbReference type="SUPFAM" id="SSF53822">
    <property type="entry name" value="Periplasmic binding protein-like I"/>
    <property type="match status" value="1"/>
</dbReference>
<keyword evidence="2" id="KW-0238">DNA-binding</keyword>
<dbReference type="SMART" id="SM00354">
    <property type="entry name" value="HTH_LACI"/>
    <property type="match status" value="1"/>
</dbReference>
<protein>
    <submittedName>
        <fullName evidence="5">HTH-type transcriptional regulator GalR</fullName>
    </submittedName>
</protein>
<evidence type="ECO:0000256" key="1">
    <source>
        <dbReference type="ARBA" id="ARBA00023015"/>
    </source>
</evidence>
<dbReference type="InterPro" id="IPR028082">
    <property type="entry name" value="Peripla_BP_I"/>
</dbReference>
<dbReference type="PANTHER" id="PTHR30146">
    <property type="entry name" value="LACI-RELATED TRANSCRIPTIONAL REPRESSOR"/>
    <property type="match status" value="1"/>
</dbReference>
<proteinExistence type="predicted"/>
<dbReference type="SUPFAM" id="SSF47413">
    <property type="entry name" value="lambda repressor-like DNA-binding domains"/>
    <property type="match status" value="1"/>
</dbReference>
<dbReference type="Proteomes" id="UP000196573">
    <property type="component" value="Unassembled WGS sequence"/>
</dbReference>
<dbReference type="PROSITE" id="PS50932">
    <property type="entry name" value="HTH_LACI_2"/>
    <property type="match status" value="1"/>
</dbReference>
<dbReference type="CDD" id="cd01392">
    <property type="entry name" value="HTH_LacI"/>
    <property type="match status" value="1"/>
</dbReference>
<dbReference type="InterPro" id="IPR010982">
    <property type="entry name" value="Lambda_DNA-bd_dom_sf"/>
</dbReference>
<sequence length="331" mass="35805">MVTIKDVAEVAQVSISTVSRVLNGTAKVAPGKKEAVMKAVADLGYQPSTVARALVGHRTGMIGLLVGCLADPFFGTLMQGVERQACAYGLQVIAAEGHHDAQREEASLRSLIARRCDALIIHALQLTDQQINDIIGDLPVVVVNRQVAGMEDRCLWFDNFEAGYLAAKHLLSCGHTRLGWIGRDQDIEDNHDRFAGFCRAIREHGIARSSIAIKEAPGTAAGGYKVAKALFEEHPDLTAVLAYNDATAAGCLRALHERGCPLPQTCSVMGVDDVYLAEYLHPPLTTIHYPIETIGQTAVKMVNSFFTDEPLDIGHCFKPHLVERGSVAQLS</sequence>
<dbReference type="GO" id="GO:0003700">
    <property type="term" value="F:DNA-binding transcription factor activity"/>
    <property type="evidence" value="ECO:0007669"/>
    <property type="project" value="TreeGrafter"/>
</dbReference>
<evidence type="ECO:0000256" key="3">
    <source>
        <dbReference type="ARBA" id="ARBA00023163"/>
    </source>
</evidence>
<dbReference type="PROSITE" id="PS00356">
    <property type="entry name" value="HTH_LACI_1"/>
    <property type="match status" value="1"/>
</dbReference>
<gene>
    <name evidence="5" type="primary">galR_1</name>
    <name evidence="5" type="ORF">EHSB41UT_02865</name>
</gene>
<evidence type="ECO:0000313" key="5">
    <source>
        <dbReference type="EMBL" id="SMA48732.1"/>
    </source>
</evidence>
<dbReference type="InterPro" id="IPR046335">
    <property type="entry name" value="LacI/GalR-like_sensor"/>
</dbReference>
<dbReference type="Pfam" id="PF13377">
    <property type="entry name" value="Peripla_BP_3"/>
    <property type="match status" value="1"/>
</dbReference>
<dbReference type="PRINTS" id="PR00036">
    <property type="entry name" value="HTHLACI"/>
</dbReference>
<dbReference type="GO" id="GO:0000976">
    <property type="term" value="F:transcription cis-regulatory region binding"/>
    <property type="evidence" value="ECO:0007669"/>
    <property type="project" value="TreeGrafter"/>
</dbReference>